<proteinExistence type="predicted"/>
<name>A0A0C4DJM5_FUSOF</name>
<organism evidence="1 2">
    <name type="scientific">Fusarium oxysporum (strain Fo5176)</name>
    <name type="common">Fusarium vascular wilt</name>
    <dbReference type="NCBI Taxonomy" id="660025"/>
    <lineage>
        <taxon>Eukaryota</taxon>
        <taxon>Fungi</taxon>
        <taxon>Dikarya</taxon>
        <taxon>Ascomycota</taxon>
        <taxon>Pezizomycotina</taxon>
        <taxon>Sordariomycetes</taxon>
        <taxon>Hypocreomycetidae</taxon>
        <taxon>Hypocreales</taxon>
        <taxon>Nectriaceae</taxon>
        <taxon>Fusarium</taxon>
        <taxon>Fusarium oxysporum species complex</taxon>
    </lineage>
</organism>
<reference evidence="1" key="2">
    <citation type="submission" date="2025-08" db="UniProtKB">
        <authorList>
            <consortium name="EnsemblFungi"/>
        </authorList>
    </citation>
    <scope>IDENTIFICATION</scope>
    <source>
        <strain evidence="1">4287 / CBS 123668 / FGSC 9935 / NRRL 34936</strain>
    </source>
</reference>
<dbReference type="Proteomes" id="UP000002489">
    <property type="component" value="Unassembled WGS sequence"/>
</dbReference>
<evidence type="ECO:0000313" key="1">
    <source>
        <dbReference type="EnsemblFungi" id="FOXG_17676P0"/>
    </source>
</evidence>
<evidence type="ECO:0000313" key="2">
    <source>
        <dbReference type="Proteomes" id="UP000002489"/>
    </source>
</evidence>
<sequence>MSPWFSRGWTALELAKSRKVKVIFKGRCGPLIKDLDEEILAKDNEPDGPRKEASWIIKSLRKNITTLNELLTVLGARYTSWPKDRAVISGLLAGVEVAPKHPQKDIWQQDIYKGILRKIGSVSPGHLFHNSATMSKVCWCPTSLFNMPMTDLEASLKVTENLDLIGTWRRIPVDYVSEKRYIWNGTHPLVEQQLRSHLRALDKCALLAEYHTESMIGTERKQYC</sequence>
<dbReference type="AlphaFoldDB" id="A0A0C4DJM5"/>
<accession>A0A0C4DJM5</accession>
<protein>
    <recommendedName>
        <fullName evidence="3">Heterokaryon incompatibility domain-containing protein</fullName>
    </recommendedName>
</protein>
<dbReference type="EnsemblFungi" id="FOXG_17676T0">
    <property type="protein sequence ID" value="FOXG_17676P0"/>
    <property type="gene ID" value="FOXG_17676"/>
</dbReference>
<reference evidence="2" key="1">
    <citation type="journal article" date="2012" name="Mol. Plant Microbe Interact.">
        <title>A highly conserved effector in Fusarium oxysporum is required for full virulence on Arabidopsis.</title>
        <authorList>
            <person name="Thatcher L.F."/>
            <person name="Gardiner D.M."/>
            <person name="Kazan K."/>
            <person name="Manners J."/>
        </authorList>
    </citation>
    <scope>NUCLEOTIDE SEQUENCE [LARGE SCALE GENOMIC DNA]</scope>
    <source>
        <strain evidence="2">Fo5176</strain>
    </source>
</reference>
<evidence type="ECO:0008006" key="3">
    <source>
        <dbReference type="Google" id="ProtNLM"/>
    </source>
</evidence>